<evidence type="ECO:0000256" key="6">
    <source>
        <dbReference type="ARBA" id="ARBA00023235"/>
    </source>
</evidence>
<dbReference type="InterPro" id="IPR035476">
    <property type="entry name" value="SIS_PGI_1"/>
</dbReference>
<dbReference type="CDD" id="cd05016">
    <property type="entry name" value="SIS_PGI_2"/>
    <property type="match status" value="1"/>
</dbReference>
<dbReference type="PANTHER" id="PTHR11469">
    <property type="entry name" value="GLUCOSE-6-PHOSPHATE ISOMERASE"/>
    <property type="match status" value="1"/>
</dbReference>
<dbReference type="FunFam" id="3.40.50.10490:FF:000015">
    <property type="entry name" value="Glucose-6-phosphate isomerase"/>
    <property type="match status" value="1"/>
</dbReference>
<dbReference type="PROSITE" id="PS00765">
    <property type="entry name" value="P_GLUCOSE_ISOMERASE_1"/>
    <property type="match status" value="1"/>
</dbReference>
<comment type="similarity">
    <text evidence="2 8 9">Belongs to the GPI family.</text>
</comment>
<evidence type="ECO:0000256" key="8">
    <source>
        <dbReference type="HAMAP-Rule" id="MF_00473"/>
    </source>
</evidence>
<dbReference type="NCBIfam" id="NF010697">
    <property type="entry name" value="PRK14097.1"/>
    <property type="match status" value="1"/>
</dbReference>
<dbReference type="PRINTS" id="PR00662">
    <property type="entry name" value="G6PISOMERASE"/>
</dbReference>
<keyword evidence="4 8" id="KW-0963">Cytoplasm</keyword>
<evidence type="ECO:0000256" key="7">
    <source>
        <dbReference type="ARBA" id="ARBA00029321"/>
    </source>
</evidence>
<evidence type="ECO:0000256" key="5">
    <source>
        <dbReference type="ARBA" id="ARBA00023152"/>
    </source>
</evidence>
<comment type="pathway">
    <text evidence="1 8 9">Carbohydrate degradation; glycolysis; D-glyceraldehyde 3-phosphate and glycerone phosphate from D-glucose: step 2/4.</text>
</comment>
<proteinExistence type="inferred from homology"/>
<sequence length="435" mass="48766">MGYLKFDVKGTKQFVSDNELEEIQPTISMADLELRKHTGAGSDFTDWLDLPKNYDRSEFNRIKKAAEKIKSDSDVLITIGIGGSYLGARAVIESLQDSFIQLKDKREFPLVLFAGNSLSGQYLHELLQILDNKDFSINVISKSGTTTEPAIAFRIFKNLLETRYGKEEAKKRIYVTTDSSRGALKQVADSEGYEEFVVPDGVGGRFSVLTAVGLLPIATAGIDIDALMEGAFNAYKDYQDSNIENNDAYLYAALRNILYRKGKNIELLENYEPNLMYFAEWWKQLMGESEGKNQKGIYPSSANLSTDLHSLGQYIQEGRRNLMETVIRIVNPKYDVDIPKVGNDLDQLGYLEGKSLNYVNQKASEAVRLAHNDGNVPVMIIDLPKEDAYSVGYLIYFFELAVAISGYVNGVNPFNQPGVEDYKVNMFKLLGKPGY</sequence>
<comment type="subcellular location">
    <subcellularLocation>
        <location evidence="8">Cytoplasm</location>
    </subcellularLocation>
</comment>
<feature type="active site" evidence="8">
    <location>
        <position position="423"/>
    </location>
</feature>
<evidence type="ECO:0000256" key="1">
    <source>
        <dbReference type="ARBA" id="ARBA00004926"/>
    </source>
</evidence>
<dbReference type="GO" id="GO:0048029">
    <property type="term" value="F:monosaccharide binding"/>
    <property type="evidence" value="ECO:0007669"/>
    <property type="project" value="TreeGrafter"/>
</dbReference>
<evidence type="ECO:0000313" key="11">
    <source>
        <dbReference type="Proteomes" id="UP000823614"/>
    </source>
</evidence>
<dbReference type="PANTHER" id="PTHR11469:SF1">
    <property type="entry name" value="GLUCOSE-6-PHOSPHATE ISOMERASE"/>
    <property type="match status" value="1"/>
</dbReference>
<dbReference type="AlphaFoldDB" id="A0A9D9H7H6"/>
<dbReference type="SUPFAM" id="SSF53697">
    <property type="entry name" value="SIS domain"/>
    <property type="match status" value="1"/>
</dbReference>
<dbReference type="PROSITE" id="PS00174">
    <property type="entry name" value="P_GLUCOSE_ISOMERASE_2"/>
    <property type="match status" value="1"/>
</dbReference>
<dbReference type="EMBL" id="JADIMP010000015">
    <property type="protein sequence ID" value="MBO8440986.1"/>
    <property type="molecule type" value="Genomic_DNA"/>
</dbReference>
<keyword evidence="5 8" id="KW-0324">Glycolysis</keyword>
<keyword evidence="6 8" id="KW-0413">Isomerase</keyword>
<dbReference type="GO" id="GO:0006094">
    <property type="term" value="P:gluconeogenesis"/>
    <property type="evidence" value="ECO:0007669"/>
    <property type="project" value="UniProtKB-UniRule"/>
</dbReference>
<dbReference type="GO" id="GO:0051156">
    <property type="term" value="P:glucose 6-phosphate metabolic process"/>
    <property type="evidence" value="ECO:0007669"/>
    <property type="project" value="TreeGrafter"/>
</dbReference>
<dbReference type="GO" id="GO:0004347">
    <property type="term" value="F:glucose-6-phosphate isomerase activity"/>
    <property type="evidence" value="ECO:0007669"/>
    <property type="project" value="UniProtKB-UniRule"/>
</dbReference>
<dbReference type="InterPro" id="IPR046348">
    <property type="entry name" value="SIS_dom_sf"/>
</dbReference>
<dbReference type="Gene3D" id="3.40.50.10490">
    <property type="entry name" value="Glucose-6-phosphate isomerase like protein, domain 1"/>
    <property type="match status" value="2"/>
</dbReference>
<dbReference type="GO" id="GO:0005829">
    <property type="term" value="C:cytosol"/>
    <property type="evidence" value="ECO:0007669"/>
    <property type="project" value="TreeGrafter"/>
</dbReference>
<protein>
    <recommendedName>
        <fullName evidence="8">Glucose-6-phosphate isomerase</fullName>
        <shortName evidence="8">GPI</shortName>
        <ecNumber evidence="8">5.3.1.9</ecNumber>
    </recommendedName>
    <alternativeName>
        <fullName evidence="8">Phosphoglucose isomerase</fullName>
        <shortName evidence="8">PGI</shortName>
    </alternativeName>
    <alternativeName>
        <fullName evidence="8">Phosphohexose isomerase</fullName>
        <shortName evidence="8">PHI</shortName>
    </alternativeName>
</protein>
<evidence type="ECO:0000256" key="9">
    <source>
        <dbReference type="RuleBase" id="RU000612"/>
    </source>
</evidence>
<gene>
    <name evidence="8" type="primary">pgi</name>
    <name evidence="10" type="ORF">IAA89_00840</name>
</gene>
<dbReference type="EC" id="5.3.1.9" evidence="8"/>
<organism evidence="10 11">
    <name type="scientific">Candidatus Gallilactobacillus intestinavium</name>
    <dbReference type="NCBI Taxonomy" id="2840838"/>
    <lineage>
        <taxon>Bacteria</taxon>
        <taxon>Bacillati</taxon>
        <taxon>Bacillota</taxon>
        <taxon>Bacilli</taxon>
        <taxon>Lactobacillales</taxon>
        <taxon>Lactobacillaceae</taxon>
        <taxon>Lactobacillaceae incertae sedis</taxon>
        <taxon>Candidatus Gallilactobacillus</taxon>
    </lineage>
</organism>
<dbReference type="PROSITE" id="PS51463">
    <property type="entry name" value="P_GLUCOSE_ISOMERASE_3"/>
    <property type="match status" value="1"/>
</dbReference>
<reference evidence="10" key="1">
    <citation type="submission" date="2020-10" db="EMBL/GenBank/DDBJ databases">
        <authorList>
            <person name="Gilroy R."/>
        </authorList>
    </citation>
    <scope>NUCLEOTIDE SEQUENCE</scope>
    <source>
        <strain evidence="10">C6-149</strain>
    </source>
</reference>
<dbReference type="InterPro" id="IPR001672">
    <property type="entry name" value="G6P_Isomerase"/>
</dbReference>
<dbReference type="InterPro" id="IPR035482">
    <property type="entry name" value="SIS_PGI_2"/>
</dbReference>
<dbReference type="GO" id="GO:0006096">
    <property type="term" value="P:glycolytic process"/>
    <property type="evidence" value="ECO:0007669"/>
    <property type="project" value="UniProtKB-UniRule"/>
</dbReference>
<name>A0A9D9H7H6_9LACO</name>
<comment type="pathway">
    <text evidence="8">Carbohydrate biosynthesis; gluconeogenesis.</text>
</comment>
<comment type="caution">
    <text evidence="10">The sequence shown here is derived from an EMBL/GenBank/DDBJ whole genome shotgun (WGS) entry which is preliminary data.</text>
</comment>
<dbReference type="Pfam" id="PF00342">
    <property type="entry name" value="PGI"/>
    <property type="match status" value="1"/>
</dbReference>
<dbReference type="FunFam" id="3.40.50.10490:FF:000016">
    <property type="entry name" value="Glucose-6-phosphate isomerase"/>
    <property type="match status" value="1"/>
</dbReference>
<comment type="caution">
    <text evidence="8">Lacks conserved residue(s) required for the propagation of feature annotation.</text>
</comment>
<feature type="active site" description="Proton donor" evidence="8">
    <location>
        <position position="288"/>
    </location>
</feature>
<accession>A0A9D9H7H6</accession>
<evidence type="ECO:0000256" key="4">
    <source>
        <dbReference type="ARBA" id="ARBA00022490"/>
    </source>
</evidence>
<evidence type="ECO:0000256" key="2">
    <source>
        <dbReference type="ARBA" id="ARBA00006604"/>
    </source>
</evidence>
<evidence type="ECO:0000256" key="3">
    <source>
        <dbReference type="ARBA" id="ARBA00022432"/>
    </source>
</evidence>
<dbReference type="Proteomes" id="UP000823614">
    <property type="component" value="Unassembled WGS sequence"/>
</dbReference>
<dbReference type="CDD" id="cd05015">
    <property type="entry name" value="SIS_PGI_1"/>
    <property type="match status" value="1"/>
</dbReference>
<evidence type="ECO:0000313" key="10">
    <source>
        <dbReference type="EMBL" id="MBO8440986.1"/>
    </source>
</evidence>
<comment type="catalytic activity">
    <reaction evidence="7 8 9">
        <text>alpha-D-glucose 6-phosphate = beta-D-fructose 6-phosphate</text>
        <dbReference type="Rhea" id="RHEA:11816"/>
        <dbReference type="ChEBI" id="CHEBI:57634"/>
        <dbReference type="ChEBI" id="CHEBI:58225"/>
        <dbReference type="EC" id="5.3.1.9"/>
    </reaction>
</comment>
<comment type="function">
    <text evidence="8">Catalyzes the reversible isomerization of glucose-6-phosphate to fructose-6-phosphate.</text>
</comment>
<dbReference type="InterPro" id="IPR018189">
    <property type="entry name" value="Phosphoglucose_isomerase_CS"/>
</dbReference>
<keyword evidence="3 8" id="KW-0312">Gluconeogenesis</keyword>
<dbReference type="HAMAP" id="MF_00473">
    <property type="entry name" value="G6P_isomerase"/>
    <property type="match status" value="1"/>
</dbReference>
<dbReference type="GO" id="GO:0097367">
    <property type="term" value="F:carbohydrate derivative binding"/>
    <property type="evidence" value="ECO:0007669"/>
    <property type="project" value="InterPro"/>
</dbReference>
<reference evidence="10" key="2">
    <citation type="journal article" date="2021" name="PeerJ">
        <title>Extensive microbial diversity within the chicken gut microbiome revealed by metagenomics and culture.</title>
        <authorList>
            <person name="Gilroy R."/>
            <person name="Ravi A."/>
            <person name="Getino M."/>
            <person name="Pursley I."/>
            <person name="Horton D.L."/>
            <person name="Alikhan N.F."/>
            <person name="Baker D."/>
            <person name="Gharbi K."/>
            <person name="Hall N."/>
            <person name="Watson M."/>
            <person name="Adriaenssens E.M."/>
            <person name="Foster-Nyarko E."/>
            <person name="Jarju S."/>
            <person name="Secka A."/>
            <person name="Antonio M."/>
            <person name="Oren A."/>
            <person name="Chaudhuri R.R."/>
            <person name="La Ragione R."/>
            <person name="Hildebrand F."/>
            <person name="Pallen M.J."/>
        </authorList>
    </citation>
    <scope>NUCLEOTIDE SEQUENCE</scope>
    <source>
        <strain evidence="10">C6-149</strain>
    </source>
</reference>